<evidence type="ECO:0000313" key="3">
    <source>
        <dbReference type="EnsemblPlants" id="KQJ83125"/>
    </source>
</evidence>
<evidence type="ECO:0000256" key="1">
    <source>
        <dbReference type="SAM" id="SignalP"/>
    </source>
</evidence>
<dbReference type="EMBL" id="CM000884">
    <property type="protein sequence ID" value="KQJ83125.2"/>
    <property type="molecule type" value="Genomic_DNA"/>
</dbReference>
<gene>
    <name evidence="2" type="ORF">BRADI_5g13165v3</name>
</gene>
<evidence type="ECO:0000313" key="2">
    <source>
        <dbReference type="EMBL" id="KQJ83125.2"/>
    </source>
</evidence>
<reference evidence="2 3" key="1">
    <citation type="journal article" date="2010" name="Nature">
        <title>Genome sequencing and analysis of the model grass Brachypodium distachyon.</title>
        <authorList>
            <consortium name="International Brachypodium Initiative"/>
        </authorList>
    </citation>
    <scope>NUCLEOTIDE SEQUENCE [LARGE SCALE GENOMIC DNA]</scope>
    <source>
        <strain evidence="2 3">Bd21</strain>
    </source>
</reference>
<keyword evidence="1" id="KW-0732">Signal</keyword>
<organism evidence="2">
    <name type="scientific">Brachypodium distachyon</name>
    <name type="common">Purple false brome</name>
    <name type="synonym">Trachynia distachya</name>
    <dbReference type="NCBI Taxonomy" id="15368"/>
    <lineage>
        <taxon>Eukaryota</taxon>
        <taxon>Viridiplantae</taxon>
        <taxon>Streptophyta</taxon>
        <taxon>Embryophyta</taxon>
        <taxon>Tracheophyta</taxon>
        <taxon>Spermatophyta</taxon>
        <taxon>Magnoliopsida</taxon>
        <taxon>Liliopsida</taxon>
        <taxon>Poales</taxon>
        <taxon>Poaceae</taxon>
        <taxon>BOP clade</taxon>
        <taxon>Pooideae</taxon>
        <taxon>Stipodae</taxon>
        <taxon>Brachypodieae</taxon>
        <taxon>Brachypodium</taxon>
    </lineage>
</organism>
<feature type="signal peptide" evidence="1">
    <location>
        <begin position="1"/>
        <end position="24"/>
    </location>
</feature>
<sequence length="93" mass="9936">MILALNTNIQTQFFLLVFNAGTLAHGPATPSIMDAALLRRRTRQSGAYPTTIGGQISRDPKTTPGMKKRKALSMLTLAACQGITSMSLQEDAG</sequence>
<accession>A0A0Q3KSK5</accession>
<dbReference type="AlphaFoldDB" id="A0A0Q3KSK5"/>
<name>A0A0Q3KSK5_BRADI</name>
<reference evidence="2" key="2">
    <citation type="submission" date="2017-06" db="EMBL/GenBank/DDBJ databases">
        <title>WGS assembly of Brachypodium distachyon.</title>
        <authorList>
            <consortium name="The International Brachypodium Initiative"/>
            <person name="Lucas S."/>
            <person name="Harmon-Smith M."/>
            <person name="Lail K."/>
            <person name="Tice H."/>
            <person name="Grimwood J."/>
            <person name="Bruce D."/>
            <person name="Barry K."/>
            <person name="Shu S."/>
            <person name="Lindquist E."/>
            <person name="Wang M."/>
            <person name="Pitluck S."/>
            <person name="Vogel J.P."/>
            <person name="Garvin D.F."/>
            <person name="Mockler T.C."/>
            <person name="Schmutz J."/>
            <person name="Rokhsar D."/>
            <person name="Bevan M.W."/>
        </authorList>
    </citation>
    <scope>NUCLEOTIDE SEQUENCE</scope>
    <source>
        <strain evidence="2">Bd21</strain>
    </source>
</reference>
<feature type="chain" id="PRO_5035999733" evidence="1">
    <location>
        <begin position="25"/>
        <end position="93"/>
    </location>
</feature>
<evidence type="ECO:0000313" key="4">
    <source>
        <dbReference type="Proteomes" id="UP000008810"/>
    </source>
</evidence>
<reference evidence="3" key="3">
    <citation type="submission" date="2018-08" db="UniProtKB">
        <authorList>
            <consortium name="EnsemblPlants"/>
        </authorList>
    </citation>
    <scope>IDENTIFICATION</scope>
    <source>
        <strain evidence="3">cv. Bd21</strain>
    </source>
</reference>
<protein>
    <submittedName>
        <fullName evidence="2 3">Uncharacterized protein</fullName>
    </submittedName>
</protein>
<dbReference type="Proteomes" id="UP000008810">
    <property type="component" value="Chromosome 5"/>
</dbReference>
<proteinExistence type="predicted"/>
<dbReference type="EnsemblPlants" id="KQJ83125">
    <property type="protein sequence ID" value="KQJ83125"/>
    <property type="gene ID" value="BRADI_5g13165v3"/>
</dbReference>
<keyword evidence="4" id="KW-1185">Reference proteome</keyword>
<dbReference type="InParanoid" id="A0A0Q3KSK5"/>
<dbReference type="Gramene" id="KQJ83125">
    <property type="protein sequence ID" value="KQJ83125"/>
    <property type="gene ID" value="BRADI_5g13165v3"/>
</dbReference>